<dbReference type="GO" id="GO:0030288">
    <property type="term" value="C:outer membrane-bounded periplasmic space"/>
    <property type="evidence" value="ECO:0007669"/>
    <property type="project" value="TreeGrafter"/>
</dbReference>
<dbReference type="Proteomes" id="UP000004208">
    <property type="component" value="Unassembled WGS sequence"/>
</dbReference>
<sequence>MRSIHLAAALVSVLGVSGLSACGSPDDQDLLAQIESGRVDVGSAFTNPGLSMMRDDGSPAGLDIDIATYVINSIADDNGWDHPEIEWRETPPGQRASLLDNGYVDMVASNYSIDAKRTKEVSFAGPYLLTHQALLTVDGSDITGLESLDGKNLCFVTGTTAAKTLREDIPGVVLAEYDSYTACLDALRAGAVDALSTDAAILSGFSAHEPGVFQLVPLERDGAPLNDEHYGLGLPRDNDASVSAVNEALEKMHDDGSFDRFVDEHLASDAAVQADTPGDMSFLN</sequence>
<dbReference type="eggNOG" id="COG0834">
    <property type="taxonomic scope" value="Bacteria"/>
</dbReference>
<keyword evidence="7" id="KW-1185">Reference proteome</keyword>
<comment type="similarity">
    <text evidence="1">Belongs to the bacterial solute-binding protein 3 family.</text>
</comment>
<dbReference type="PROSITE" id="PS51257">
    <property type="entry name" value="PROKAR_LIPOPROTEIN"/>
    <property type="match status" value="1"/>
</dbReference>
<evidence type="ECO:0000256" key="2">
    <source>
        <dbReference type="ARBA" id="ARBA00022448"/>
    </source>
</evidence>
<dbReference type="SMART" id="SM00062">
    <property type="entry name" value="PBPb"/>
    <property type="match status" value="1"/>
</dbReference>
<dbReference type="CDD" id="cd13690">
    <property type="entry name" value="PBP2_GluB"/>
    <property type="match status" value="1"/>
</dbReference>
<keyword evidence="2" id="KW-0813">Transport</keyword>
<dbReference type="STRING" id="585529.HMPREF0291_11422"/>
<accession>D7WFD8</accession>
<reference evidence="6" key="1">
    <citation type="submission" date="2010-06" db="EMBL/GenBank/DDBJ databases">
        <authorList>
            <person name="Muzny D."/>
            <person name="Qin X."/>
            <person name="Buhay C."/>
            <person name="Dugan-Rocha S."/>
            <person name="Ding Y."/>
            <person name="Chen G."/>
            <person name="Hawes A."/>
            <person name="Holder M."/>
            <person name="Jhangiani S."/>
            <person name="Johnson A."/>
            <person name="Khan Z."/>
            <person name="Li Z."/>
            <person name="Liu W."/>
            <person name="Liu X."/>
            <person name="Perez L."/>
            <person name="Shen H."/>
            <person name="Wang Q."/>
            <person name="Watt J."/>
            <person name="Xi L."/>
            <person name="Xin Y."/>
            <person name="Zhou J."/>
            <person name="Deng J."/>
            <person name="Jiang H."/>
            <person name="Liu Y."/>
            <person name="Qu J."/>
            <person name="Song X.-Z."/>
            <person name="Zhang L."/>
            <person name="Villasana D."/>
            <person name="Johnson A."/>
            <person name="Liu J."/>
            <person name="Liyanage D."/>
            <person name="Lorensuhewa L."/>
            <person name="Robinson T."/>
            <person name="Song A."/>
            <person name="Song B.-B."/>
            <person name="Dinh H."/>
            <person name="Thornton R."/>
            <person name="Coyle M."/>
            <person name="Francisco L."/>
            <person name="Jackson L."/>
            <person name="Javaid M."/>
            <person name="Korchina V."/>
            <person name="Kovar C."/>
            <person name="Mata R."/>
            <person name="Mathew T."/>
            <person name="Ngo R."/>
            <person name="Nguyen L."/>
            <person name="Nguyen N."/>
            <person name="Okwuonu G."/>
            <person name="Ongeri F."/>
            <person name="Pham C."/>
            <person name="Simmons D."/>
            <person name="Wilczek-Boney K."/>
            <person name="Hale W."/>
            <person name="Jakkamsetti A."/>
            <person name="Pham P."/>
            <person name="Ruth R."/>
            <person name="San Lucas F."/>
            <person name="Warren J."/>
            <person name="Zhang J."/>
            <person name="Zhao Z."/>
            <person name="Zhou C."/>
            <person name="Zhu D."/>
            <person name="Lee S."/>
            <person name="Bess C."/>
            <person name="Blankenburg K."/>
            <person name="Forbes L."/>
            <person name="Fu Q."/>
            <person name="Gubbala S."/>
            <person name="Hirani K."/>
            <person name="Jayaseelan J.C."/>
            <person name="Lara F."/>
            <person name="Munidasa M."/>
            <person name="Palculict T."/>
            <person name="Patil S."/>
            <person name="Pu L.-L."/>
            <person name="Saada N."/>
            <person name="Tang L."/>
            <person name="Weissenberger G."/>
            <person name="Zhu Y."/>
            <person name="Hemphill L."/>
            <person name="Shang Y."/>
            <person name="Youmans B."/>
            <person name="Ayvaz T."/>
            <person name="Ross M."/>
            <person name="Santibanez J."/>
            <person name="Aqrawi P."/>
            <person name="Gross S."/>
            <person name="Joshi V."/>
            <person name="Fowler G."/>
            <person name="Nazareth L."/>
            <person name="Reid J."/>
            <person name="Worley K."/>
            <person name="Petrosino J."/>
            <person name="Highlander S."/>
            <person name="Gibbs R."/>
        </authorList>
    </citation>
    <scope>NUCLEOTIDE SEQUENCE [LARGE SCALE GENOMIC DNA]</scope>
    <source>
        <strain evidence="6">ATCC 33030</strain>
    </source>
</reference>
<comment type="caution">
    <text evidence="6">The sequence shown here is derived from an EMBL/GenBank/DDBJ whole genome shotgun (WGS) entry which is preliminary data.</text>
</comment>
<proteinExistence type="inferred from homology"/>
<dbReference type="EMBL" id="ACLJ02000003">
    <property type="protein sequence ID" value="EFK53765.1"/>
    <property type="molecule type" value="Genomic_DNA"/>
</dbReference>
<dbReference type="Gene3D" id="3.40.190.10">
    <property type="entry name" value="Periplasmic binding protein-like II"/>
    <property type="match status" value="2"/>
</dbReference>
<feature type="chain" id="PRO_5003108553" evidence="4">
    <location>
        <begin position="22"/>
        <end position="284"/>
    </location>
</feature>
<evidence type="ECO:0000256" key="1">
    <source>
        <dbReference type="ARBA" id="ARBA00010333"/>
    </source>
</evidence>
<dbReference type="GO" id="GO:0006865">
    <property type="term" value="P:amino acid transport"/>
    <property type="evidence" value="ECO:0007669"/>
    <property type="project" value="TreeGrafter"/>
</dbReference>
<feature type="signal peptide" evidence="4">
    <location>
        <begin position="1"/>
        <end position="21"/>
    </location>
</feature>
<evidence type="ECO:0000256" key="4">
    <source>
        <dbReference type="SAM" id="SignalP"/>
    </source>
</evidence>
<feature type="domain" description="Solute-binding protein family 3/N-terminal" evidence="5">
    <location>
        <begin position="38"/>
        <end position="269"/>
    </location>
</feature>
<organism evidence="6 7">
    <name type="scientific">Corynebacterium genitalium ATCC 33030</name>
    <dbReference type="NCBI Taxonomy" id="585529"/>
    <lineage>
        <taxon>Bacteria</taxon>
        <taxon>Bacillati</taxon>
        <taxon>Actinomycetota</taxon>
        <taxon>Actinomycetes</taxon>
        <taxon>Mycobacteriales</taxon>
        <taxon>Corynebacteriaceae</taxon>
        <taxon>Corynebacterium</taxon>
    </lineage>
</organism>
<dbReference type="InterPro" id="IPR051455">
    <property type="entry name" value="Bact_solute-bind_prot3"/>
</dbReference>
<evidence type="ECO:0000256" key="3">
    <source>
        <dbReference type="ARBA" id="ARBA00022729"/>
    </source>
</evidence>
<dbReference type="AlphaFoldDB" id="D7WFD8"/>
<keyword evidence="3 4" id="KW-0732">Signal</keyword>
<dbReference type="SUPFAM" id="SSF53850">
    <property type="entry name" value="Periplasmic binding protein-like II"/>
    <property type="match status" value="1"/>
</dbReference>
<evidence type="ECO:0000313" key="6">
    <source>
        <dbReference type="EMBL" id="EFK53765.1"/>
    </source>
</evidence>
<name>D7WFD8_9CORY</name>
<evidence type="ECO:0000313" key="7">
    <source>
        <dbReference type="Proteomes" id="UP000004208"/>
    </source>
</evidence>
<gene>
    <name evidence="6" type="ORF">HMPREF0291_11422</name>
</gene>
<dbReference type="PANTHER" id="PTHR30085:SF6">
    <property type="entry name" value="ABC TRANSPORTER GLUTAMINE-BINDING PROTEIN GLNH"/>
    <property type="match status" value="1"/>
</dbReference>
<dbReference type="InterPro" id="IPR001638">
    <property type="entry name" value="Solute-binding_3/MltF_N"/>
</dbReference>
<dbReference type="RefSeq" id="WP_005289793.1">
    <property type="nucleotide sequence ID" value="NZ_CM000961.1"/>
</dbReference>
<dbReference type="HOGENOM" id="CLU_019602_18_4_11"/>
<dbReference type="OrthoDB" id="9807888at2"/>
<dbReference type="GO" id="GO:0005576">
    <property type="term" value="C:extracellular region"/>
    <property type="evidence" value="ECO:0007669"/>
    <property type="project" value="TreeGrafter"/>
</dbReference>
<dbReference type="Pfam" id="PF00497">
    <property type="entry name" value="SBP_bac_3"/>
    <property type="match status" value="1"/>
</dbReference>
<dbReference type="PANTHER" id="PTHR30085">
    <property type="entry name" value="AMINO ACID ABC TRANSPORTER PERMEASE"/>
    <property type="match status" value="1"/>
</dbReference>
<protein>
    <submittedName>
        <fullName evidence="6">ABC transporter, substrate-binding protein, family 3</fullName>
    </submittedName>
</protein>
<evidence type="ECO:0000259" key="5">
    <source>
        <dbReference type="SMART" id="SM00062"/>
    </source>
</evidence>